<dbReference type="GO" id="GO:0005794">
    <property type="term" value="C:Golgi apparatus"/>
    <property type="evidence" value="ECO:0007669"/>
    <property type="project" value="UniProtKB-SubCell"/>
</dbReference>
<dbReference type="Pfam" id="PF15051">
    <property type="entry name" value="FAM198"/>
    <property type="match status" value="2"/>
</dbReference>
<evidence type="ECO:0000256" key="5">
    <source>
        <dbReference type="ARBA" id="ARBA00023136"/>
    </source>
</evidence>
<evidence type="ECO:0000256" key="1">
    <source>
        <dbReference type="ARBA" id="ARBA00004308"/>
    </source>
</evidence>
<comment type="subcellular location">
    <subcellularLocation>
        <location evidence="1">Endomembrane system</location>
    </subcellularLocation>
    <subcellularLocation>
        <location evidence="2">Golgi apparatus</location>
    </subcellularLocation>
</comment>
<dbReference type="AlphaFoldDB" id="A0AAW0PF54"/>
<evidence type="ECO:0000256" key="2">
    <source>
        <dbReference type="ARBA" id="ARBA00004555"/>
    </source>
</evidence>
<keyword evidence="5" id="KW-0472">Membrane</keyword>
<evidence type="ECO:0000256" key="4">
    <source>
        <dbReference type="ARBA" id="ARBA00023034"/>
    </source>
</evidence>
<dbReference type="EMBL" id="JBBPFD010000006">
    <property type="protein sequence ID" value="KAK7922643.1"/>
    <property type="molecule type" value="Genomic_DNA"/>
</dbReference>
<proteinExistence type="inferred from homology"/>
<protein>
    <recommendedName>
        <fullName evidence="8">Golgi associated kinase 1B</fullName>
    </recommendedName>
</protein>
<organism evidence="6 7">
    <name type="scientific">Mugilogobius chulae</name>
    <name type="common">yellowstripe goby</name>
    <dbReference type="NCBI Taxonomy" id="88201"/>
    <lineage>
        <taxon>Eukaryota</taxon>
        <taxon>Metazoa</taxon>
        <taxon>Chordata</taxon>
        <taxon>Craniata</taxon>
        <taxon>Vertebrata</taxon>
        <taxon>Euteleostomi</taxon>
        <taxon>Actinopterygii</taxon>
        <taxon>Neopterygii</taxon>
        <taxon>Teleostei</taxon>
        <taxon>Neoteleostei</taxon>
        <taxon>Acanthomorphata</taxon>
        <taxon>Gobiaria</taxon>
        <taxon>Gobiiformes</taxon>
        <taxon>Gobioidei</taxon>
        <taxon>Gobiidae</taxon>
        <taxon>Gobionellinae</taxon>
        <taxon>Mugilogobius</taxon>
    </lineage>
</organism>
<reference evidence="7" key="1">
    <citation type="submission" date="2024-04" db="EMBL/GenBank/DDBJ databases">
        <title>Salinicola lusitanus LLJ914,a marine bacterium isolated from the Okinawa Trough.</title>
        <authorList>
            <person name="Li J."/>
        </authorList>
    </citation>
    <scope>NUCLEOTIDE SEQUENCE [LARGE SCALE GENOMIC DNA]</scope>
</reference>
<dbReference type="InterPro" id="IPR029207">
    <property type="entry name" value="FAM198"/>
</dbReference>
<evidence type="ECO:0000256" key="3">
    <source>
        <dbReference type="ARBA" id="ARBA00007691"/>
    </source>
</evidence>
<evidence type="ECO:0000313" key="6">
    <source>
        <dbReference type="EMBL" id="KAK7922643.1"/>
    </source>
</evidence>
<gene>
    <name evidence="6" type="ORF">WMY93_009545</name>
</gene>
<sequence>MGKCRFMRCFPLSKLFRRSHLCKKTVIIACVCVLLCAFVVRSSQDRTNTDNSNDKRGHLRGLGGEALPVAVVAPTRPNVVYITLKTKRLKPANIRGTVRPKLRRKKANTGTTLAFTHGRFGTLEHLNANRTERETALRTSRSDVAGLDDKRVEVLDISDSKRDSSSFSSIRIYSQKPPPWFTSADVQAMRFLTDAKVLRVTHQGDQTVLMFEGETEGDGASAGTQQALPAVSRKFQFVHEKQSCPVVLWDASPLSSVHFTWRQYQRSLKHKCWLKNKSESDCSSIHHHEWSRLALFDFLLQIHRRLDPHCCGFRPRLHDECGSSGCNRLEDTELEHLTHREEDPRRLLFTHNRGFFDRNEDNLDFRLLEGITVLPAGPVEVLRSGRLREKLLQSLFIDQTFWETQGGRQGIDKLIGVLEKRAKVLLTYITAHGLSLTPMNS</sequence>
<name>A0AAW0PF54_9GOBI</name>
<accession>A0AAW0PF54</accession>
<dbReference type="Proteomes" id="UP001460270">
    <property type="component" value="Unassembled WGS sequence"/>
</dbReference>
<dbReference type="PANTHER" id="PTHR15905:SF1">
    <property type="entry name" value="GOLGI-ASSOCIATED KINASE 1B"/>
    <property type="match status" value="1"/>
</dbReference>
<keyword evidence="7" id="KW-1185">Reference proteome</keyword>
<keyword evidence="4" id="KW-0333">Golgi apparatus</keyword>
<evidence type="ECO:0008006" key="8">
    <source>
        <dbReference type="Google" id="ProtNLM"/>
    </source>
</evidence>
<evidence type="ECO:0000313" key="7">
    <source>
        <dbReference type="Proteomes" id="UP001460270"/>
    </source>
</evidence>
<comment type="caution">
    <text evidence="6">The sequence shown here is derived from an EMBL/GenBank/DDBJ whole genome shotgun (WGS) entry which is preliminary data.</text>
</comment>
<comment type="similarity">
    <text evidence="3">Belongs to the GASK family.</text>
</comment>
<dbReference type="PANTHER" id="PTHR15905">
    <property type="entry name" value="GOLGI-ASSOCIATED KINASE 1B-RELATED"/>
    <property type="match status" value="1"/>
</dbReference>